<gene>
    <name evidence="1" type="primary">gatC</name>
    <name evidence="2" type="ORF">OP8BY_0912</name>
</gene>
<dbReference type="HAMAP" id="MF_00122">
    <property type="entry name" value="GatC"/>
    <property type="match status" value="1"/>
</dbReference>
<dbReference type="GO" id="GO:0016740">
    <property type="term" value="F:transferase activity"/>
    <property type="evidence" value="ECO:0007669"/>
    <property type="project" value="UniProtKB-KW"/>
</dbReference>
<dbReference type="SUPFAM" id="SSF141000">
    <property type="entry name" value="Glu-tRNAGln amidotransferase C subunit"/>
    <property type="match status" value="1"/>
</dbReference>
<dbReference type="GO" id="GO:0050567">
    <property type="term" value="F:glutaminyl-tRNA synthase (glutamine-hydrolyzing) activity"/>
    <property type="evidence" value="ECO:0007669"/>
    <property type="project" value="UniProtKB-UniRule"/>
</dbReference>
<keyword evidence="1" id="KW-0648">Protein biosynthesis</keyword>
<dbReference type="AlphaFoldDB" id="A0A3E2BQB5"/>
<dbReference type="PANTHER" id="PTHR15004">
    <property type="entry name" value="GLUTAMYL-TRNA(GLN) AMIDOTRANSFERASE SUBUNIT C, MITOCHONDRIAL"/>
    <property type="match status" value="1"/>
</dbReference>
<dbReference type="EC" id="6.3.5.-" evidence="1"/>
<protein>
    <recommendedName>
        <fullName evidence="1">Aspartyl/glutamyl-tRNA(Asn/Gln) amidotransferase subunit C</fullName>
        <shortName evidence="1">Asp/Glu-ADT subunit C</shortName>
        <ecNumber evidence="1">6.3.5.-</ecNumber>
    </recommendedName>
</protein>
<sequence>MKVDLEHLSRLANLELTEEERKLLPGQMEKIIDWVGQLSSLATGEEEKYHQVDFSLRLEEDEVQPSLPQDEVLAMAPEKQGDFVKVPRVFREK</sequence>
<keyword evidence="1" id="KW-0436">Ligase</keyword>
<keyword evidence="1" id="KW-0547">Nucleotide-binding</keyword>
<accession>A0A3E2BQB5</accession>
<keyword evidence="2" id="KW-0808">Transferase</keyword>
<dbReference type="Gene3D" id="1.10.20.60">
    <property type="entry name" value="Glu-tRNAGln amidotransferase C subunit, N-terminal domain"/>
    <property type="match status" value="1"/>
</dbReference>
<dbReference type="GO" id="GO:0006450">
    <property type="term" value="P:regulation of translational fidelity"/>
    <property type="evidence" value="ECO:0007669"/>
    <property type="project" value="InterPro"/>
</dbReference>
<dbReference type="EMBL" id="QUAH01000001">
    <property type="protein sequence ID" value="RFT16970.1"/>
    <property type="molecule type" value="Genomic_DNA"/>
</dbReference>
<name>A0A3E2BQB5_9BACT</name>
<dbReference type="GO" id="GO:0005524">
    <property type="term" value="F:ATP binding"/>
    <property type="evidence" value="ECO:0007669"/>
    <property type="project" value="UniProtKB-KW"/>
</dbReference>
<dbReference type="GO" id="GO:0006412">
    <property type="term" value="P:translation"/>
    <property type="evidence" value="ECO:0007669"/>
    <property type="project" value="UniProtKB-UniRule"/>
</dbReference>
<comment type="catalytic activity">
    <reaction evidence="1">
        <text>L-glutamyl-tRNA(Gln) + L-glutamine + ATP + H2O = L-glutaminyl-tRNA(Gln) + L-glutamate + ADP + phosphate + H(+)</text>
        <dbReference type="Rhea" id="RHEA:17521"/>
        <dbReference type="Rhea" id="RHEA-COMP:9681"/>
        <dbReference type="Rhea" id="RHEA-COMP:9684"/>
        <dbReference type="ChEBI" id="CHEBI:15377"/>
        <dbReference type="ChEBI" id="CHEBI:15378"/>
        <dbReference type="ChEBI" id="CHEBI:29985"/>
        <dbReference type="ChEBI" id="CHEBI:30616"/>
        <dbReference type="ChEBI" id="CHEBI:43474"/>
        <dbReference type="ChEBI" id="CHEBI:58359"/>
        <dbReference type="ChEBI" id="CHEBI:78520"/>
        <dbReference type="ChEBI" id="CHEBI:78521"/>
        <dbReference type="ChEBI" id="CHEBI:456216"/>
    </reaction>
</comment>
<dbReference type="InterPro" id="IPR036113">
    <property type="entry name" value="Asp/Glu-ADT_sf_sub_c"/>
</dbReference>
<comment type="caution">
    <text evidence="2">The sequence shown here is derived from an EMBL/GenBank/DDBJ whole genome shotgun (WGS) entry which is preliminary data.</text>
</comment>
<dbReference type="InterPro" id="IPR003837">
    <property type="entry name" value="GatC"/>
</dbReference>
<dbReference type="Proteomes" id="UP000257323">
    <property type="component" value="Unassembled WGS sequence"/>
</dbReference>
<comment type="similarity">
    <text evidence="1">Belongs to the GatC family.</text>
</comment>
<keyword evidence="1" id="KW-0067">ATP-binding</keyword>
<dbReference type="NCBIfam" id="TIGR00135">
    <property type="entry name" value="gatC"/>
    <property type="match status" value="1"/>
</dbReference>
<dbReference type="Pfam" id="PF02686">
    <property type="entry name" value="GatC"/>
    <property type="match status" value="1"/>
</dbReference>
<dbReference type="PANTHER" id="PTHR15004:SF0">
    <property type="entry name" value="GLUTAMYL-TRNA(GLN) AMIDOTRANSFERASE SUBUNIT C, MITOCHONDRIAL"/>
    <property type="match status" value="1"/>
</dbReference>
<evidence type="ECO:0000313" key="3">
    <source>
        <dbReference type="Proteomes" id="UP000257323"/>
    </source>
</evidence>
<dbReference type="GO" id="GO:0050566">
    <property type="term" value="F:asparaginyl-tRNA synthase (glutamine-hydrolyzing) activity"/>
    <property type="evidence" value="ECO:0007669"/>
    <property type="project" value="RHEA"/>
</dbReference>
<reference evidence="2 3" key="1">
    <citation type="submission" date="2018-08" db="EMBL/GenBank/DDBJ databases">
        <title>Genome analysis of the thermophilic bacterium of the candidate phylum Aminicenantes from deep subsurface aquifer revealed its physiology and ecological role.</title>
        <authorList>
            <person name="Kadnikov V.V."/>
            <person name="Mardanov A.V."/>
            <person name="Beletsky A.V."/>
            <person name="Karnachuk O.V."/>
            <person name="Ravin N.V."/>
        </authorList>
    </citation>
    <scope>NUCLEOTIDE SEQUENCE [LARGE SCALE GENOMIC DNA]</scope>
    <source>
        <strain evidence="2">BY38</strain>
    </source>
</reference>
<comment type="catalytic activity">
    <reaction evidence="1">
        <text>L-aspartyl-tRNA(Asn) + L-glutamine + ATP + H2O = L-asparaginyl-tRNA(Asn) + L-glutamate + ADP + phosphate + 2 H(+)</text>
        <dbReference type="Rhea" id="RHEA:14513"/>
        <dbReference type="Rhea" id="RHEA-COMP:9674"/>
        <dbReference type="Rhea" id="RHEA-COMP:9677"/>
        <dbReference type="ChEBI" id="CHEBI:15377"/>
        <dbReference type="ChEBI" id="CHEBI:15378"/>
        <dbReference type="ChEBI" id="CHEBI:29985"/>
        <dbReference type="ChEBI" id="CHEBI:30616"/>
        <dbReference type="ChEBI" id="CHEBI:43474"/>
        <dbReference type="ChEBI" id="CHEBI:58359"/>
        <dbReference type="ChEBI" id="CHEBI:78515"/>
        <dbReference type="ChEBI" id="CHEBI:78516"/>
        <dbReference type="ChEBI" id="CHEBI:456216"/>
    </reaction>
</comment>
<evidence type="ECO:0000313" key="2">
    <source>
        <dbReference type="EMBL" id="RFT16970.1"/>
    </source>
</evidence>
<comment type="subunit">
    <text evidence="1">Heterotrimer of A, B and C subunits.</text>
</comment>
<comment type="function">
    <text evidence="1">Allows the formation of correctly charged Asn-tRNA(Asn) or Gln-tRNA(Gln) through the transamidation of misacylated Asp-tRNA(Asn) or Glu-tRNA(Gln) in organisms which lack either or both of asparaginyl-tRNA or glutaminyl-tRNA synthetases. The reaction takes place in the presence of glutamine and ATP through an activated phospho-Asp-tRNA(Asn) or phospho-Glu-tRNA(Gln).</text>
</comment>
<proteinExistence type="inferred from homology"/>
<dbReference type="GO" id="GO:0070681">
    <property type="term" value="P:glutaminyl-tRNAGln biosynthesis via transamidation"/>
    <property type="evidence" value="ECO:0007669"/>
    <property type="project" value="TreeGrafter"/>
</dbReference>
<organism evidence="2 3">
    <name type="scientific">Candidatus Saccharicenans subterraneus</name>
    <dbReference type="NCBI Taxonomy" id="2508984"/>
    <lineage>
        <taxon>Bacteria</taxon>
        <taxon>Candidatus Aminicenantota</taxon>
        <taxon>Candidatus Aminicenantia</taxon>
        <taxon>Candidatus Aminicenantales</taxon>
        <taxon>Candidatus Saccharicenantaceae</taxon>
        <taxon>Candidatus Saccharicenans</taxon>
    </lineage>
</organism>
<evidence type="ECO:0000256" key="1">
    <source>
        <dbReference type="HAMAP-Rule" id="MF_00122"/>
    </source>
</evidence>